<dbReference type="Pfam" id="PF00571">
    <property type="entry name" value="CBS"/>
    <property type="match status" value="2"/>
</dbReference>
<evidence type="ECO:0000256" key="9">
    <source>
        <dbReference type="PROSITE-ProRule" id="PRU01193"/>
    </source>
</evidence>
<comment type="subcellular location">
    <subcellularLocation>
        <location evidence="1">Cell membrane</location>
        <topology evidence="1">Multi-pass membrane protein</topology>
    </subcellularLocation>
</comment>
<proteinExistence type="predicted"/>
<organism evidence="13 14">
    <name type="scientific">Candidatus Methylumidiphilus alinenensis</name>
    <dbReference type="NCBI Taxonomy" id="2202197"/>
    <lineage>
        <taxon>Bacteria</taxon>
        <taxon>Pseudomonadati</taxon>
        <taxon>Pseudomonadota</taxon>
        <taxon>Gammaproteobacteria</taxon>
        <taxon>Methylococcales</taxon>
        <taxon>Candidatus Methylumidiphilus</taxon>
    </lineage>
</organism>
<keyword evidence="2" id="KW-1003">Cell membrane</keyword>
<dbReference type="PROSITE" id="PS51846">
    <property type="entry name" value="CNNM"/>
    <property type="match status" value="1"/>
</dbReference>
<dbReference type="SUPFAM" id="SSF54631">
    <property type="entry name" value="CBS-domain pair"/>
    <property type="match status" value="1"/>
</dbReference>
<evidence type="ECO:0008006" key="15">
    <source>
        <dbReference type="Google" id="ProtNLM"/>
    </source>
</evidence>
<dbReference type="SMART" id="SM01091">
    <property type="entry name" value="CorC_HlyC"/>
    <property type="match status" value="1"/>
</dbReference>
<evidence type="ECO:0000313" key="13">
    <source>
        <dbReference type="EMBL" id="PZN77753.1"/>
    </source>
</evidence>
<keyword evidence="3 9" id="KW-0812">Transmembrane</keyword>
<dbReference type="AlphaFoldDB" id="A0A2W4R2N7"/>
<dbReference type="Proteomes" id="UP000249396">
    <property type="component" value="Unassembled WGS sequence"/>
</dbReference>
<dbReference type="InterPro" id="IPR016169">
    <property type="entry name" value="FAD-bd_PCMH_sub2"/>
</dbReference>
<evidence type="ECO:0000256" key="8">
    <source>
        <dbReference type="PROSITE-ProRule" id="PRU00703"/>
    </source>
</evidence>
<evidence type="ECO:0000256" key="10">
    <source>
        <dbReference type="SAM" id="Phobius"/>
    </source>
</evidence>
<dbReference type="Gene3D" id="3.10.580.10">
    <property type="entry name" value="CBS-domain"/>
    <property type="match status" value="1"/>
</dbReference>
<keyword evidence="4" id="KW-0677">Repeat</keyword>
<dbReference type="InterPro" id="IPR005170">
    <property type="entry name" value="Transptr-assoc_dom"/>
</dbReference>
<evidence type="ECO:0000256" key="6">
    <source>
        <dbReference type="ARBA" id="ARBA00023122"/>
    </source>
</evidence>
<feature type="domain" description="CBS" evidence="11">
    <location>
        <begin position="215"/>
        <end position="276"/>
    </location>
</feature>
<dbReference type="PROSITE" id="PS51371">
    <property type="entry name" value="CBS"/>
    <property type="match status" value="2"/>
</dbReference>
<evidence type="ECO:0000256" key="4">
    <source>
        <dbReference type="ARBA" id="ARBA00022737"/>
    </source>
</evidence>
<evidence type="ECO:0000256" key="2">
    <source>
        <dbReference type="ARBA" id="ARBA00022475"/>
    </source>
</evidence>
<keyword evidence="7 9" id="KW-0472">Membrane</keyword>
<evidence type="ECO:0000256" key="7">
    <source>
        <dbReference type="ARBA" id="ARBA00023136"/>
    </source>
</evidence>
<evidence type="ECO:0000259" key="11">
    <source>
        <dbReference type="PROSITE" id="PS51371"/>
    </source>
</evidence>
<dbReference type="GO" id="GO:0050660">
    <property type="term" value="F:flavin adenine dinucleotide binding"/>
    <property type="evidence" value="ECO:0007669"/>
    <property type="project" value="InterPro"/>
</dbReference>
<keyword evidence="5 9" id="KW-1133">Transmembrane helix</keyword>
<dbReference type="PANTHER" id="PTHR43099:SF2">
    <property type="entry name" value="UPF0053 PROTEIN YRKA"/>
    <property type="match status" value="1"/>
</dbReference>
<evidence type="ECO:0000256" key="1">
    <source>
        <dbReference type="ARBA" id="ARBA00004651"/>
    </source>
</evidence>
<comment type="caution">
    <text evidence="13">The sequence shown here is derived from an EMBL/GenBank/DDBJ whole genome shotgun (WGS) entry which is preliminary data.</text>
</comment>
<feature type="domain" description="CNNM transmembrane" evidence="12">
    <location>
        <begin position="1"/>
        <end position="196"/>
    </location>
</feature>
<dbReference type="InterPro" id="IPR046342">
    <property type="entry name" value="CBS_dom_sf"/>
</dbReference>
<name>A0A2W4R2N7_9GAMM</name>
<sequence length="430" mass="48224">MDILLIFLLIVVNGMFAMSEIALISSRKARLQHWAEEGRSGAASALKMANEPSHFLSTVQVGMTLIGVLNGAIGESAIADRLRDYIDKIPELAQYSRHLSVALMVLIVTYFSLIVGELVPKRLAMRNPEPIASFFAGPMRVLSIAAFPLVKLLSLSTEIVIKLFGRYKGKEPSITEEEIQVLMEQGTEEGVFERAEHDLVANIFQLDDKVIASVMTPRKDIFMLDLDDSFEQNREKLLHSQYSRFPLCKGGFEQILGVVRAKDILNSQFRGEPIDLPSLCKPPLFVLFNISLMHFLEECQKTRMHFALVVDEYGEVEGLVTLNDVMEAIVGDIPSSDLTEEPLMVQREDGSWLIDGMLPVDKFKDLFDVDGLLDEAKGNYHTVGGFVMMHVGRIPTASDWFEWEGLRIEVVDMDKNRVDKLLVSRVGSKS</sequence>
<dbReference type="CDD" id="cd04590">
    <property type="entry name" value="CBS_pair_CorC_HlyC_assoc"/>
    <property type="match status" value="1"/>
</dbReference>
<dbReference type="Gene3D" id="3.30.465.10">
    <property type="match status" value="1"/>
</dbReference>
<protein>
    <recommendedName>
        <fullName evidence="15">HlyC/CorC family transporter</fullName>
    </recommendedName>
</protein>
<dbReference type="PANTHER" id="PTHR43099">
    <property type="entry name" value="UPF0053 PROTEIN YRKA"/>
    <property type="match status" value="1"/>
</dbReference>
<feature type="transmembrane region" description="Helical" evidence="10">
    <location>
        <begin position="6"/>
        <end position="24"/>
    </location>
</feature>
<dbReference type="Pfam" id="PF03471">
    <property type="entry name" value="CorC_HlyC"/>
    <property type="match status" value="1"/>
</dbReference>
<dbReference type="GO" id="GO:0005886">
    <property type="term" value="C:plasma membrane"/>
    <property type="evidence" value="ECO:0007669"/>
    <property type="project" value="UniProtKB-SubCell"/>
</dbReference>
<dbReference type="Pfam" id="PF01595">
    <property type="entry name" value="CNNM"/>
    <property type="match status" value="1"/>
</dbReference>
<dbReference type="InterPro" id="IPR000644">
    <property type="entry name" value="CBS_dom"/>
</dbReference>
<reference evidence="13 14" key="1">
    <citation type="journal article" date="2018" name="Aquat. Microb. Ecol.">
        <title>Gammaproteobacterial methanotrophs dominate.</title>
        <authorList>
            <person name="Rissanen A.J."/>
            <person name="Saarenheimo J."/>
            <person name="Tiirola M."/>
            <person name="Peura S."/>
            <person name="Aalto S.L."/>
            <person name="Karvinen A."/>
            <person name="Nykanen H."/>
        </authorList>
    </citation>
    <scope>NUCLEOTIDE SEQUENCE [LARGE SCALE GENOMIC DNA]</scope>
    <source>
        <strain evidence="13">AMbin10</strain>
    </source>
</reference>
<evidence type="ECO:0000256" key="5">
    <source>
        <dbReference type="ARBA" id="ARBA00022989"/>
    </source>
</evidence>
<gene>
    <name evidence="13" type="ORF">DM484_14010</name>
</gene>
<dbReference type="InterPro" id="IPR036318">
    <property type="entry name" value="FAD-bd_PCMH-like_sf"/>
</dbReference>
<accession>A0A2W4R2N7</accession>
<dbReference type="SUPFAM" id="SSF56176">
    <property type="entry name" value="FAD-binding/transporter-associated domain-like"/>
    <property type="match status" value="1"/>
</dbReference>
<dbReference type="EMBL" id="QJPH01000331">
    <property type="protein sequence ID" value="PZN77753.1"/>
    <property type="molecule type" value="Genomic_DNA"/>
</dbReference>
<feature type="domain" description="CBS" evidence="11">
    <location>
        <begin position="279"/>
        <end position="335"/>
    </location>
</feature>
<keyword evidence="6 8" id="KW-0129">CBS domain</keyword>
<dbReference type="InterPro" id="IPR044751">
    <property type="entry name" value="Ion_transp-like_CBS"/>
</dbReference>
<dbReference type="FunFam" id="3.30.465.10:FF:000023">
    <property type="entry name" value="Magnesium and cobalt transporter"/>
    <property type="match status" value="1"/>
</dbReference>
<dbReference type="InterPro" id="IPR002550">
    <property type="entry name" value="CNNM"/>
</dbReference>
<evidence type="ECO:0000256" key="3">
    <source>
        <dbReference type="ARBA" id="ARBA00022692"/>
    </source>
</evidence>
<feature type="transmembrane region" description="Helical" evidence="10">
    <location>
        <begin position="99"/>
        <end position="119"/>
    </location>
</feature>
<evidence type="ECO:0000259" key="12">
    <source>
        <dbReference type="PROSITE" id="PS51846"/>
    </source>
</evidence>
<evidence type="ECO:0000313" key="14">
    <source>
        <dbReference type="Proteomes" id="UP000249396"/>
    </source>
</evidence>
<feature type="transmembrane region" description="Helical" evidence="10">
    <location>
        <begin position="55"/>
        <end position="79"/>
    </location>
</feature>
<dbReference type="InterPro" id="IPR051676">
    <property type="entry name" value="UPF0053_domain"/>
</dbReference>